<protein>
    <submittedName>
        <fullName evidence="2">Uncharacterized protein</fullName>
    </submittedName>
</protein>
<dbReference type="PANTHER" id="PTHR11008">
    <property type="entry name" value="PROTEIN TAKEOUT-LIKE PROTEIN"/>
    <property type="match status" value="1"/>
</dbReference>
<sequence length="444" mass="50473">MRKTIFLSFLILLLVRVNVLCEEDAEEEQVVEEEQEEVDPMERKIMEQIMQILDHYKQEDPVGLPNAPVQDPMEIPDLSKFFSLQKMEFKSVKVYGLSKFRIVHIRSNLADMEVSVGMSIDQLLIKGKYRLSSFFQSSSGPFTVTLDDVFITGIASLEVNRDGKLEAQDINMDITFQNIALNFENLGFMGSIFQVIINSVGSFLFDSIKPFILSKVNTNVRGDMNKHIMEIPQTFPNSIPPLDMAVAELRKYVRTMNFDPYLMDNFNHSAGIFALELTHIWLNGLATFHRVGNITIFMENNTAHFGMSVGTRRLKGSCHWEVGVAGLLSRGGTVSFTTEYIQAEVQVAQALDVRKKPKLEDFNLRLGNIQVRMDGAGSADYVVELVVNVIPNLLRYQIIDLIEGPVRQKIQTILDQLDVEEQIQEYLPKVYKFVSEQSVVDNNL</sequence>
<accession>A0AAW2IA54</accession>
<organism evidence="2">
    <name type="scientific">Menopon gallinae</name>
    <name type="common">poultry shaft louse</name>
    <dbReference type="NCBI Taxonomy" id="328185"/>
    <lineage>
        <taxon>Eukaryota</taxon>
        <taxon>Metazoa</taxon>
        <taxon>Ecdysozoa</taxon>
        <taxon>Arthropoda</taxon>
        <taxon>Hexapoda</taxon>
        <taxon>Insecta</taxon>
        <taxon>Pterygota</taxon>
        <taxon>Neoptera</taxon>
        <taxon>Paraneoptera</taxon>
        <taxon>Psocodea</taxon>
        <taxon>Troctomorpha</taxon>
        <taxon>Phthiraptera</taxon>
        <taxon>Amblycera</taxon>
        <taxon>Menoponidae</taxon>
        <taxon>Menopon</taxon>
    </lineage>
</organism>
<evidence type="ECO:0000313" key="2">
    <source>
        <dbReference type="EMBL" id="KAL0278681.1"/>
    </source>
</evidence>
<feature type="signal peptide" evidence="1">
    <location>
        <begin position="1"/>
        <end position="21"/>
    </location>
</feature>
<dbReference type="PANTHER" id="PTHR11008:SF13">
    <property type="entry name" value="FI04421P"/>
    <property type="match status" value="1"/>
</dbReference>
<dbReference type="AlphaFoldDB" id="A0AAW2IA54"/>
<dbReference type="Pfam" id="PF06585">
    <property type="entry name" value="JHBP"/>
    <property type="match status" value="1"/>
</dbReference>
<evidence type="ECO:0000256" key="1">
    <source>
        <dbReference type="SAM" id="SignalP"/>
    </source>
</evidence>
<dbReference type="SUPFAM" id="SSF55394">
    <property type="entry name" value="Bactericidal permeability-increasing protein, BPI"/>
    <property type="match status" value="1"/>
</dbReference>
<comment type="caution">
    <text evidence="2">The sequence shown here is derived from an EMBL/GenBank/DDBJ whole genome shotgun (WGS) entry which is preliminary data.</text>
</comment>
<dbReference type="InterPro" id="IPR017943">
    <property type="entry name" value="Bactericidal_perm-incr_a/b_dom"/>
</dbReference>
<reference evidence="2" key="1">
    <citation type="journal article" date="2024" name="Gigascience">
        <title>Chromosome-level genome of the poultry shaft louse Menopon gallinae provides insight into the host-switching and adaptive evolution of parasitic lice.</title>
        <authorList>
            <person name="Xu Y."/>
            <person name="Ma L."/>
            <person name="Liu S."/>
            <person name="Liang Y."/>
            <person name="Liu Q."/>
            <person name="He Z."/>
            <person name="Tian L."/>
            <person name="Duan Y."/>
            <person name="Cai W."/>
            <person name="Li H."/>
            <person name="Song F."/>
        </authorList>
    </citation>
    <scope>NUCLEOTIDE SEQUENCE</scope>
    <source>
        <strain evidence="2">Cailab_2023a</strain>
    </source>
</reference>
<dbReference type="InterPro" id="IPR038602">
    <property type="entry name" value="Mite_allergen_7_sf"/>
</dbReference>
<dbReference type="InterPro" id="IPR038606">
    <property type="entry name" value="To_sf"/>
</dbReference>
<gene>
    <name evidence="2" type="ORF">PYX00_000431</name>
</gene>
<feature type="chain" id="PRO_5043935016" evidence="1">
    <location>
        <begin position="22"/>
        <end position="444"/>
    </location>
</feature>
<dbReference type="InterPro" id="IPR020234">
    <property type="entry name" value="Mite_allergen_group-7"/>
</dbReference>
<dbReference type="Gene3D" id="3.15.10.50">
    <property type="match status" value="1"/>
</dbReference>
<dbReference type="SMART" id="SM00700">
    <property type="entry name" value="JHBP"/>
    <property type="match status" value="1"/>
</dbReference>
<dbReference type="Pfam" id="PF16984">
    <property type="entry name" value="Grp7_allergen"/>
    <property type="match status" value="1"/>
</dbReference>
<keyword evidence="1" id="KW-0732">Signal</keyword>
<dbReference type="Gene3D" id="3.15.10.30">
    <property type="entry name" value="Haemolymph juvenile hormone binding protein"/>
    <property type="match status" value="1"/>
</dbReference>
<proteinExistence type="predicted"/>
<name>A0AAW2IA54_9NEOP</name>
<dbReference type="InterPro" id="IPR010562">
    <property type="entry name" value="Haemolymph_juvenile_hormone-bd"/>
</dbReference>
<dbReference type="GO" id="GO:0008289">
    <property type="term" value="F:lipid binding"/>
    <property type="evidence" value="ECO:0007669"/>
    <property type="project" value="InterPro"/>
</dbReference>
<dbReference type="EMBL" id="JARGDH010000001">
    <property type="protein sequence ID" value="KAL0278681.1"/>
    <property type="molecule type" value="Genomic_DNA"/>
</dbReference>